<reference evidence="3" key="1">
    <citation type="submission" date="2023-07" db="EMBL/GenBank/DDBJ databases">
        <title>Sorghum-associated microbial communities from plants grown in Nebraska, USA.</title>
        <authorList>
            <person name="Schachtman D."/>
        </authorList>
    </citation>
    <scope>NUCLEOTIDE SEQUENCE</scope>
    <source>
        <strain evidence="3">BE330</strain>
    </source>
</reference>
<feature type="region of interest" description="Disordered" evidence="1">
    <location>
        <begin position="144"/>
        <end position="168"/>
    </location>
</feature>
<evidence type="ECO:0000256" key="2">
    <source>
        <dbReference type="SAM" id="Phobius"/>
    </source>
</evidence>
<evidence type="ECO:0008006" key="5">
    <source>
        <dbReference type="Google" id="ProtNLM"/>
    </source>
</evidence>
<keyword evidence="2" id="KW-0812">Transmembrane</keyword>
<sequence>MTEPLNIVFPPYDEQPAPKRPAASRRPAGTGLLILVCVVVGLGIVQQVFLLGQSVVRTAQWVMDTRAEQTLITELREDVRALRDVVTQSAAPEGMRELARCQGFVGGNEDVLVDVAAAPGGRICGPRPLIDPVRPLIPDAQIYDGETPDLSADAAADATVKSTPATDQ</sequence>
<proteinExistence type="predicted"/>
<dbReference type="AlphaFoldDB" id="A0AAE3XDJ3"/>
<comment type="caution">
    <text evidence="3">The sequence shown here is derived from an EMBL/GenBank/DDBJ whole genome shotgun (WGS) entry which is preliminary data.</text>
</comment>
<name>A0AAE3XDJ3_9DEIO</name>
<gene>
    <name evidence="3" type="ORF">J2Y00_001673</name>
</gene>
<protein>
    <recommendedName>
        <fullName evidence="5">Cell division protein FtsL</fullName>
    </recommendedName>
</protein>
<evidence type="ECO:0000256" key="1">
    <source>
        <dbReference type="SAM" id="MobiDB-lite"/>
    </source>
</evidence>
<organism evidence="3 4">
    <name type="scientific">Deinococcus soli</name>
    <name type="common">ex Cha et al. 2016</name>
    <dbReference type="NCBI Taxonomy" id="1309411"/>
    <lineage>
        <taxon>Bacteria</taxon>
        <taxon>Thermotogati</taxon>
        <taxon>Deinococcota</taxon>
        <taxon>Deinococci</taxon>
        <taxon>Deinococcales</taxon>
        <taxon>Deinococcaceae</taxon>
        <taxon>Deinococcus</taxon>
    </lineage>
</organism>
<evidence type="ECO:0000313" key="4">
    <source>
        <dbReference type="Proteomes" id="UP001185331"/>
    </source>
</evidence>
<feature type="transmembrane region" description="Helical" evidence="2">
    <location>
        <begin position="28"/>
        <end position="51"/>
    </location>
</feature>
<feature type="region of interest" description="Disordered" evidence="1">
    <location>
        <begin position="1"/>
        <end position="25"/>
    </location>
</feature>
<keyword evidence="2" id="KW-1133">Transmembrane helix</keyword>
<dbReference type="EMBL" id="JAVDQK010000004">
    <property type="protein sequence ID" value="MDR6218110.1"/>
    <property type="molecule type" value="Genomic_DNA"/>
</dbReference>
<dbReference type="Proteomes" id="UP001185331">
    <property type="component" value="Unassembled WGS sequence"/>
</dbReference>
<evidence type="ECO:0000313" key="3">
    <source>
        <dbReference type="EMBL" id="MDR6218110.1"/>
    </source>
</evidence>
<accession>A0AAE3XDJ3</accession>
<dbReference type="RefSeq" id="WP_309854129.1">
    <property type="nucleotide sequence ID" value="NZ_JAVDQJ010000004.1"/>
</dbReference>
<keyword evidence="2" id="KW-0472">Membrane</keyword>